<evidence type="ECO:0000313" key="3">
    <source>
        <dbReference type="Proteomes" id="UP000753908"/>
    </source>
</evidence>
<dbReference type="Proteomes" id="UP000753908">
    <property type="component" value="Unassembled WGS sequence"/>
</dbReference>
<dbReference type="NCBIfam" id="TIGR03986">
    <property type="entry name" value="TIGR03986 family CRISPR-associated RAMP protein"/>
    <property type="match status" value="1"/>
</dbReference>
<evidence type="ECO:0000256" key="1">
    <source>
        <dbReference type="SAM" id="MobiDB-lite"/>
    </source>
</evidence>
<dbReference type="InterPro" id="IPR023825">
    <property type="entry name" value="CRISPR-assoc_RAMP_BGP1436"/>
</dbReference>
<dbReference type="AlphaFoldDB" id="A0A951PQI9"/>
<evidence type="ECO:0000313" key="2">
    <source>
        <dbReference type="EMBL" id="MBW4547466.1"/>
    </source>
</evidence>
<protein>
    <submittedName>
        <fullName evidence="2">TIGR03986 family CRISPR-associated RAMP protein</fullName>
    </submittedName>
</protein>
<feature type="region of interest" description="Disordered" evidence="1">
    <location>
        <begin position="662"/>
        <end position="724"/>
    </location>
</feature>
<comment type="caution">
    <text evidence="2">The sequence shown here is derived from an EMBL/GenBank/DDBJ whole genome shotgun (WGS) entry which is preliminary data.</text>
</comment>
<accession>A0A951PQI9</accession>
<reference evidence="2" key="2">
    <citation type="journal article" date="2022" name="Microbiol. Resour. Announc.">
        <title>Metagenome Sequencing to Explore Phylogenomics of Terrestrial Cyanobacteria.</title>
        <authorList>
            <person name="Ward R.D."/>
            <person name="Stajich J.E."/>
            <person name="Johansen J.R."/>
            <person name="Huntemann M."/>
            <person name="Clum A."/>
            <person name="Foster B."/>
            <person name="Foster B."/>
            <person name="Roux S."/>
            <person name="Palaniappan K."/>
            <person name="Varghese N."/>
            <person name="Mukherjee S."/>
            <person name="Reddy T.B.K."/>
            <person name="Daum C."/>
            <person name="Copeland A."/>
            <person name="Chen I.A."/>
            <person name="Ivanova N.N."/>
            <person name="Kyrpides N.C."/>
            <person name="Shapiro N."/>
            <person name="Eloe-Fadrosh E.A."/>
            <person name="Pietrasiak N."/>
        </authorList>
    </citation>
    <scope>NUCLEOTIDE SEQUENCE</scope>
    <source>
        <strain evidence="2">CPER-KK1</strain>
    </source>
</reference>
<gene>
    <name evidence="2" type="ORF">KME25_23945</name>
</gene>
<organism evidence="2 3">
    <name type="scientific">Symplocastrum torsivum CPER-KK1</name>
    <dbReference type="NCBI Taxonomy" id="450513"/>
    <lineage>
        <taxon>Bacteria</taxon>
        <taxon>Bacillati</taxon>
        <taxon>Cyanobacteriota</taxon>
        <taxon>Cyanophyceae</taxon>
        <taxon>Oscillatoriophycideae</taxon>
        <taxon>Oscillatoriales</taxon>
        <taxon>Microcoleaceae</taxon>
        <taxon>Symplocastrum</taxon>
    </lineage>
</organism>
<name>A0A951PQI9_9CYAN</name>
<sequence>MLPKHLKEVPEDRKAIAPYNFVELPDKVVPAEPLHNCNCYNLNRHTGKIKCTLTTESPLYTRCGLTPDNFTEFGDKPNEELEPEERLKRAEFFSNPANHKLTIPGSSLRGMLRTLVEIVSFGKIERVSNQQHFFFRAVAANRKSDSLGEEYKSLLKKVKAGYLIKQNDGWYIRPAQAIDGSPFIWVKERDLSRIRPLVKMNQSGYRPQHINVSFGETDPKPPRRFTRTVSTNLSLYPHQGVLVTSGNMLEASDNPENLHRRNHCIVATIDESAALLKINDEAIQHYCSALTDFQKQEPFDTKMGALQEEGRPIFYCEPQDGQIEVTLFGHSPNFRIPYSPNHDGCAASAVDFIPKDLGQSDTVDIADAIFGFVRNEKREKDQALAGRVFISDAVCEKAASEDIWFTGNPERTITPQILSTPKPTTFQHYLVQTDPEARKSELKHYANKPGEATVIRGHKLYWHKGRSPSIVCDNSEASASQTTQIKPIKAGVSFTFTIDFENLTDVELGAVFWVLNHAKKYQDEEYRLSLGMGKPLGMGAVKITHQLHLSDRKQRYTKLFKDNNWNIGEISNTSDTHERCVKAFEKYVLDHISEADQPNTGKATNLEELPRIKMLLAMLSWPGSSNIERTTRYMEIERNREPRIGTDENEYKERRVLPSPLQVMEWEDNRKVNKSTPSPQPGTNVGKPILKKSIQSNHPIQKGKREDKGGGNSVFVRPPKPPKR</sequence>
<reference evidence="2" key="1">
    <citation type="submission" date="2021-05" db="EMBL/GenBank/DDBJ databases">
        <authorList>
            <person name="Pietrasiak N."/>
            <person name="Ward R."/>
            <person name="Stajich J.E."/>
            <person name="Kurbessoian T."/>
        </authorList>
    </citation>
    <scope>NUCLEOTIDE SEQUENCE</scope>
    <source>
        <strain evidence="2">CPER-KK1</strain>
    </source>
</reference>
<proteinExistence type="predicted"/>
<feature type="compositionally biased region" description="Polar residues" evidence="1">
    <location>
        <begin position="674"/>
        <end position="683"/>
    </location>
</feature>
<dbReference type="EMBL" id="JAHHIF010000041">
    <property type="protein sequence ID" value="MBW4547466.1"/>
    <property type="molecule type" value="Genomic_DNA"/>
</dbReference>